<keyword evidence="3 5" id="KW-0378">Hydrolase</keyword>
<dbReference type="GO" id="GO:0016787">
    <property type="term" value="F:hydrolase activity"/>
    <property type="evidence" value="ECO:0007669"/>
    <property type="project" value="UniProtKB-KW"/>
</dbReference>
<dbReference type="AlphaFoldDB" id="A0A918CGY5"/>
<sequence>MIRTGTTGGARARRRIGAVGLVAAVALLLSGCFPDLGGLFPKPAATSTPTGEQVSAELQPFYSQILEWKGCGEKLECSTAKAPLDWDDPAAGEVELALVRHRATGERIGSLLVNPGGPGASGVDLVSDSLDFAVGQPLQERFDVVGFDPRGVGQSSSVVCYDAAGMDEALFTIPPGQRGSAEWIAASAKNFEDFGAACAQNTGELLGYVDTVSAARDLDLLRAILGDTKLNYLGYSYGTFLGATFAGLYPDKVGRLVLDGAIDPAASEFEVSKAQAIGFEQALRAYMADCQSSADCPFSGDVDAGMAEVGALAASLDASPLRGSDGRMVGADTYLTAIIAALYSPDSWTYLSQMFDSVMLGDADMALTLADFYYGRNPDGTYSDNSTEAFRAINCLDYPLRDGEGDLQAEAAEITAAAPVIGPFWGYDTGSGCELWPVQGDATRAQIHAEGADPILVIGTTGDPATPYEWAVSLADQLDSGVLVSYEGEGHTAYNKSNSCVNDAVEQYFIDGTVPASDPKC</sequence>
<dbReference type="InterPro" id="IPR029058">
    <property type="entry name" value="AB_hydrolase_fold"/>
</dbReference>
<feature type="domain" description="Peptidase S33 tripeptidyl aminopeptidase-like C-terminal" evidence="4">
    <location>
        <begin position="419"/>
        <end position="521"/>
    </location>
</feature>
<evidence type="ECO:0000259" key="4">
    <source>
        <dbReference type="Pfam" id="PF08386"/>
    </source>
</evidence>
<dbReference type="Pfam" id="PF08386">
    <property type="entry name" value="Abhydrolase_4"/>
    <property type="match status" value="1"/>
</dbReference>
<dbReference type="InterPro" id="IPR013595">
    <property type="entry name" value="Pept_S33_TAP-like_C"/>
</dbReference>
<evidence type="ECO:0000256" key="2">
    <source>
        <dbReference type="ARBA" id="ARBA00022729"/>
    </source>
</evidence>
<keyword evidence="2" id="KW-0732">Signal</keyword>
<evidence type="ECO:0000313" key="5">
    <source>
        <dbReference type="EMBL" id="GGR21034.1"/>
    </source>
</evidence>
<dbReference type="InterPro" id="IPR051601">
    <property type="entry name" value="Serine_prot/Carboxylest_S33"/>
</dbReference>
<dbReference type="Proteomes" id="UP000610303">
    <property type="component" value="Unassembled WGS sequence"/>
</dbReference>
<dbReference type="Gene3D" id="3.40.50.1820">
    <property type="entry name" value="alpha/beta hydrolase"/>
    <property type="match status" value="1"/>
</dbReference>
<comment type="similarity">
    <text evidence="1">Belongs to the peptidase S33 family.</text>
</comment>
<evidence type="ECO:0000256" key="3">
    <source>
        <dbReference type="ARBA" id="ARBA00022801"/>
    </source>
</evidence>
<name>A0A918CGY5_AGRME</name>
<dbReference type="SUPFAM" id="SSF53474">
    <property type="entry name" value="alpha/beta-Hydrolases"/>
    <property type="match status" value="1"/>
</dbReference>
<reference evidence="5" key="2">
    <citation type="submission" date="2020-09" db="EMBL/GenBank/DDBJ databases">
        <authorList>
            <person name="Sun Q."/>
            <person name="Ohkuma M."/>
        </authorList>
    </citation>
    <scope>NUCLEOTIDE SEQUENCE</scope>
    <source>
        <strain evidence="5">JCM 3346</strain>
    </source>
</reference>
<dbReference type="PANTHER" id="PTHR43248">
    <property type="entry name" value="2-SUCCINYL-6-HYDROXY-2,4-CYCLOHEXADIENE-1-CARBOXYLATE SYNTHASE"/>
    <property type="match status" value="1"/>
</dbReference>
<gene>
    <name evidence="5" type="ORF">GCM10010196_13030</name>
</gene>
<dbReference type="RefSeq" id="WP_189084439.1">
    <property type="nucleotide sequence ID" value="NZ_BMRJ01000001.1"/>
</dbReference>
<keyword evidence="6" id="KW-1185">Reference proteome</keyword>
<dbReference type="PROSITE" id="PS51257">
    <property type="entry name" value="PROKAR_LIPOPROTEIN"/>
    <property type="match status" value="1"/>
</dbReference>
<reference evidence="5" key="1">
    <citation type="journal article" date="2014" name="Int. J. Syst. Evol. Microbiol.">
        <title>Complete genome sequence of Corynebacterium casei LMG S-19264T (=DSM 44701T), isolated from a smear-ripened cheese.</title>
        <authorList>
            <consortium name="US DOE Joint Genome Institute (JGI-PGF)"/>
            <person name="Walter F."/>
            <person name="Albersmeier A."/>
            <person name="Kalinowski J."/>
            <person name="Ruckert C."/>
        </authorList>
    </citation>
    <scope>NUCLEOTIDE SEQUENCE</scope>
    <source>
        <strain evidence="5">JCM 3346</strain>
    </source>
</reference>
<proteinExistence type="inferred from homology"/>
<comment type="caution">
    <text evidence="5">The sequence shown here is derived from an EMBL/GenBank/DDBJ whole genome shotgun (WGS) entry which is preliminary data.</text>
</comment>
<evidence type="ECO:0000313" key="6">
    <source>
        <dbReference type="Proteomes" id="UP000610303"/>
    </source>
</evidence>
<dbReference type="PANTHER" id="PTHR43248:SF29">
    <property type="entry name" value="TRIPEPTIDYL AMINOPEPTIDASE"/>
    <property type="match status" value="1"/>
</dbReference>
<organism evidence="5 6">
    <name type="scientific">Agromyces mediolanus</name>
    <name type="common">Corynebacterium mediolanum</name>
    <dbReference type="NCBI Taxonomy" id="41986"/>
    <lineage>
        <taxon>Bacteria</taxon>
        <taxon>Bacillati</taxon>
        <taxon>Actinomycetota</taxon>
        <taxon>Actinomycetes</taxon>
        <taxon>Micrococcales</taxon>
        <taxon>Microbacteriaceae</taxon>
        <taxon>Agromyces</taxon>
    </lineage>
</organism>
<evidence type="ECO:0000256" key="1">
    <source>
        <dbReference type="ARBA" id="ARBA00010088"/>
    </source>
</evidence>
<accession>A0A918CGY5</accession>
<dbReference type="EMBL" id="BMRJ01000001">
    <property type="protein sequence ID" value="GGR21034.1"/>
    <property type="molecule type" value="Genomic_DNA"/>
</dbReference>
<protein>
    <submittedName>
        <fullName evidence="5">Alpha/beta hydrolase</fullName>
    </submittedName>
</protein>